<evidence type="ECO:0000313" key="2">
    <source>
        <dbReference type="EMBL" id="CAD8650868.1"/>
    </source>
</evidence>
<dbReference type="GO" id="GO:0003676">
    <property type="term" value="F:nucleic acid binding"/>
    <property type="evidence" value="ECO:0007669"/>
    <property type="project" value="InterPro"/>
</dbReference>
<feature type="domain" description="Piwi" evidence="1">
    <location>
        <begin position="1"/>
        <end position="98"/>
    </location>
</feature>
<dbReference type="Gene3D" id="3.30.420.10">
    <property type="entry name" value="Ribonuclease H-like superfamily/Ribonuclease H"/>
    <property type="match status" value="1"/>
</dbReference>
<gene>
    <name evidence="2" type="ORF">POBO1169_LOCUS1716</name>
</gene>
<dbReference type="InterPro" id="IPR036397">
    <property type="entry name" value="RNaseH_sf"/>
</dbReference>
<dbReference type="Pfam" id="PF02171">
    <property type="entry name" value="Piwi"/>
    <property type="match status" value="1"/>
</dbReference>
<evidence type="ECO:0000259" key="1">
    <source>
        <dbReference type="PROSITE" id="PS50822"/>
    </source>
</evidence>
<dbReference type="SUPFAM" id="SSF53098">
    <property type="entry name" value="Ribonuclease H-like"/>
    <property type="match status" value="1"/>
</dbReference>
<dbReference type="EMBL" id="HBFA01003436">
    <property type="protein sequence ID" value="CAD8650868.1"/>
    <property type="molecule type" value="Transcribed_RNA"/>
</dbReference>
<name>A0A7S0MUQ9_9CHLO</name>
<organism evidence="2">
    <name type="scientific">Pyramimonas obovata</name>
    <dbReference type="NCBI Taxonomy" id="1411642"/>
    <lineage>
        <taxon>Eukaryota</taxon>
        <taxon>Viridiplantae</taxon>
        <taxon>Chlorophyta</taxon>
        <taxon>Pyramimonadophyceae</taxon>
        <taxon>Pyramimonadales</taxon>
        <taxon>Pyramimonadaceae</taxon>
        <taxon>Pyramimonas</taxon>
        <taxon>Pyramimonas incertae sedis</taxon>
    </lineage>
</organism>
<dbReference type="PANTHER" id="PTHR22891">
    <property type="entry name" value="EUKARYOTIC TRANSLATION INITIATION FACTOR 2C"/>
    <property type="match status" value="1"/>
</dbReference>
<reference evidence="2" key="1">
    <citation type="submission" date="2021-01" db="EMBL/GenBank/DDBJ databases">
        <authorList>
            <person name="Corre E."/>
            <person name="Pelletier E."/>
            <person name="Niang G."/>
            <person name="Scheremetjew M."/>
            <person name="Finn R."/>
            <person name="Kale V."/>
            <person name="Holt S."/>
            <person name="Cochrane G."/>
            <person name="Meng A."/>
            <person name="Brown T."/>
            <person name="Cohen L."/>
        </authorList>
    </citation>
    <scope>NUCLEOTIDE SEQUENCE</scope>
    <source>
        <strain evidence="2">CCMP722</strain>
    </source>
</reference>
<dbReference type="InterPro" id="IPR003165">
    <property type="entry name" value="Piwi"/>
</dbReference>
<sequence>MSTQDKNPEPGTLVDDPAATHPEHFNFHLVSHKSIGGKTVKVPNYIMLWDENGWTVEDISEVCYAMCHLYGYCAMPVSLPPPVMYAHQVAARARTYLRQHDSDAGSSVFGEAPTPQETEMLPEVHSNVRDRMYW</sequence>
<protein>
    <recommendedName>
        <fullName evidence="1">Piwi domain-containing protein</fullName>
    </recommendedName>
</protein>
<accession>A0A7S0MUQ9</accession>
<dbReference type="PROSITE" id="PS50822">
    <property type="entry name" value="PIWI"/>
    <property type="match status" value="1"/>
</dbReference>
<proteinExistence type="predicted"/>
<dbReference type="AlphaFoldDB" id="A0A7S0MUQ9"/>
<dbReference type="InterPro" id="IPR012337">
    <property type="entry name" value="RNaseH-like_sf"/>
</dbReference>